<organism evidence="1 2">
    <name type="scientific">Bathymodiolus azoricus thioautotrophic gill symbiont</name>
    <dbReference type="NCBI Taxonomy" id="235205"/>
    <lineage>
        <taxon>Bacteria</taxon>
        <taxon>Pseudomonadati</taxon>
        <taxon>Pseudomonadota</taxon>
        <taxon>Gammaproteobacteria</taxon>
        <taxon>sulfur-oxidizing symbionts</taxon>
    </lineage>
</organism>
<protein>
    <submittedName>
        <fullName evidence="1">Uncharacterized protein</fullName>
    </submittedName>
</protein>
<dbReference type="AlphaFoldDB" id="A0A1H6L4C1"/>
<gene>
    <name evidence="1" type="ORF">BAZSYMA_ACONTIG157753_2</name>
</gene>
<sequence>MLIGADSPLKSRRYLDLLVFSKCCCITTISEVVSAAPCALHSILKGLSLVPAIGANNT</sequence>
<proteinExistence type="predicted"/>
<name>A0A1H6L4C1_9GAMM</name>
<evidence type="ECO:0000313" key="1">
    <source>
        <dbReference type="EMBL" id="SEH83132.1"/>
    </source>
</evidence>
<reference evidence="2" key="1">
    <citation type="submission" date="2016-06" db="EMBL/GenBank/DDBJ databases">
        <authorList>
            <person name="Petersen J."/>
            <person name="Sayavedra L."/>
        </authorList>
    </citation>
    <scope>NUCLEOTIDE SEQUENCE [LARGE SCALE GENOMIC DNA]</scope>
    <source>
        <strain evidence="2">BazSymA</strain>
    </source>
</reference>
<dbReference type="Proteomes" id="UP000198988">
    <property type="component" value="Unassembled WGS sequence"/>
</dbReference>
<evidence type="ECO:0000313" key="2">
    <source>
        <dbReference type="Proteomes" id="UP000198988"/>
    </source>
</evidence>
<accession>A0A1H6L4C1</accession>
<dbReference type="EMBL" id="CDSC02000248">
    <property type="protein sequence ID" value="SEH83132.1"/>
    <property type="molecule type" value="Genomic_DNA"/>
</dbReference>